<organism evidence="1 2">
    <name type="scientific">Araneus ventricosus</name>
    <name type="common">Orbweaver spider</name>
    <name type="synonym">Epeira ventricosa</name>
    <dbReference type="NCBI Taxonomy" id="182803"/>
    <lineage>
        <taxon>Eukaryota</taxon>
        <taxon>Metazoa</taxon>
        <taxon>Ecdysozoa</taxon>
        <taxon>Arthropoda</taxon>
        <taxon>Chelicerata</taxon>
        <taxon>Arachnida</taxon>
        <taxon>Araneae</taxon>
        <taxon>Araneomorphae</taxon>
        <taxon>Entelegynae</taxon>
        <taxon>Araneoidea</taxon>
        <taxon>Araneidae</taxon>
        <taxon>Araneus</taxon>
    </lineage>
</organism>
<proteinExistence type="predicted"/>
<gene>
    <name evidence="1" type="ORF">AVEN_269641_1</name>
</gene>
<reference evidence="1 2" key="1">
    <citation type="journal article" date="2019" name="Sci. Rep.">
        <title>Orb-weaving spider Araneus ventricosus genome elucidates the spidroin gene catalogue.</title>
        <authorList>
            <person name="Kono N."/>
            <person name="Nakamura H."/>
            <person name="Ohtoshi R."/>
            <person name="Moran D.A.P."/>
            <person name="Shinohara A."/>
            <person name="Yoshida Y."/>
            <person name="Fujiwara M."/>
            <person name="Mori M."/>
            <person name="Tomita M."/>
            <person name="Arakawa K."/>
        </authorList>
    </citation>
    <scope>NUCLEOTIDE SEQUENCE [LARGE SCALE GENOMIC DNA]</scope>
</reference>
<name>A0A4Y2CSI7_ARAVE</name>
<comment type="caution">
    <text evidence="1">The sequence shown here is derived from an EMBL/GenBank/DDBJ whole genome shotgun (WGS) entry which is preliminary data.</text>
</comment>
<evidence type="ECO:0008006" key="3">
    <source>
        <dbReference type="Google" id="ProtNLM"/>
    </source>
</evidence>
<protein>
    <recommendedName>
        <fullName evidence="3">DUF4817 domain-containing protein</fullName>
    </recommendedName>
</protein>
<dbReference type="AlphaFoldDB" id="A0A4Y2CSI7"/>
<evidence type="ECO:0000313" key="2">
    <source>
        <dbReference type="Proteomes" id="UP000499080"/>
    </source>
</evidence>
<keyword evidence="2" id="KW-1185">Reference proteome</keyword>
<sequence length="99" mass="11700">MAAPQEQAQLVAWFIEFKFAIQVERKFRTTCNRSPPQDPQFMNAMKDLCRQIAKTKIWPPLAEASMMFNESKKLFVVVFVNRFAARPSIYKYRDQLCMM</sequence>
<evidence type="ECO:0000313" key="1">
    <source>
        <dbReference type="EMBL" id="GBM06245.1"/>
    </source>
</evidence>
<dbReference type="EMBL" id="BGPR01000225">
    <property type="protein sequence ID" value="GBM06245.1"/>
    <property type="molecule type" value="Genomic_DNA"/>
</dbReference>
<accession>A0A4Y2CSI7</accession>
<dbReference type="Proteomes" id="UP000499080">
    <property type="component" value="Unassembled WGS sequence"/>
</dbReference>